<feature type="region of interest" description="Disordered" evidence="1">
    <location>
        <begin position="1"/>
        <end position="22"/>
    </location>
</feature>
<feature type="compositionally biased region" description="Basic and acidic residues" evidence="1">
    <location>
        <begin position="295"/>
        <end position="318"/>
    </location>
</feature>
<dbReference type="Proteomes" id="UP000032180">
    <property type="component" value="Chromosome 10"/>
</dbReference>
<dbReference type="Gramene" id="LPERR10G10100.1">
    <property type="protein sequence ID" value="LPERR10G10100.1"/>
    <property type="gene ID" value="LPERR10G10100"/>
</dbReference>
<dbReference type="PANTHER" id="PTHR36756">
    <property type="entry name" value="EXPRESSED PROTEIN"/>
    <property type="match status" value="1"/>
</dbReference>
<feature type="compositionally biased region" description="Polar residues" evidence="1">
    <location>
        <begin position="184"/>
        <end position="195"/>
    </location>
</feature>
<dbReference type="eggNOG" id="ENOG502S3N7">
    <property type="taxonomic scope" value="Eukaryota"/>
</dbReference>
<feature type="region of interest" description="Disordered" evidence="1">
    <location>
        <begin position="279"/>
        <end position="331"/>
    </location>
</feature>
<feature type="region of interest" description="Disordered" evidence="1">
    <location>
        <begin position="164"/>
        <end position="232"/>
    </location>
</feature>
<dbReference type="EnsemblPlants" id="LPERR10G10100.1">
    <property type="protein sequence ID" value="LPERR10G10100.1"/>
    <property type="gene ID" value="LPERR10G10100"/>
</dbReference>
<feature type="compositionally biased region" description="Basic and acidic residues" evidence="1">
    <location>
        <begin position="69"/>
        <end position="81"/>
    </location>
</feature>
<proteinExistence type="predicted"/>
<keyword evidence="3" id="KW-1185">Reference proteome</keyword>
<feature type="region of interest" description="Disordered" evidence="1">
    <location>
        <begin position="62"/>
        <end position="117"/>
    </location>
</feature>
<feature type="compositionally biased region" description="Polar residues" evidence="1">
    <location>
        <begin position="211"/>
        <end position="220"/>
    </location>
</feature>
<sequence length="344" mass="38197">MLMKPCSNNEVSKIQYRNDPVLDKEPADMYQIKPVKRKRGRQVKTVDAEDVGELGGLQPCQGWKKARRKCADAAKDDHEESANTTHKNARKVSGRSAPKNSRKQKPENVQLEASSSDTINDDIELTVEDLVSIAEEYVKADSLKLHEVETKTARYKEHRCSSLISKEGDTGGSTIKARSIKGLSDTTTKTDTAPSEFSRDAQSIKGLLDTTVKTNTAPSESSRDDSNKQQQYKPNFTVTGDVAQDMLNIFFGPLLSKCPGYEKKSKPIESLVQNANHATEKKELSCDVQSQGEHATLKKDLGRDVQRQGEHATEKKDLSCNVQRQGEPLTKKKSSLKDMVALFL</sequence>
<reference evidence="3" key="2">
    <citation type="submission" date="2013-12" db="EMBL/GenBank/DDBJ databases">
        <authorList>
            <person name="Yu Y."/>
            <person name="Lee S."/>
            <person name="de Baynast K."/>
            <person name="Wissotski M."/>
            <person name="Liu L."/>
            <person name="Talag J."/>
            <person name="Goicoechea J."/>
            <person name="Angelova A."/>
            <person name="Jetty R."/>
            <person name="Kudrna D."/>
            <person name="Golser W."/>
            <person name="Rivera L."/>
            <person name="Zhang J."/>
            <person name="Wing R."/>
        </authorList>
    </citation>
    <scope>NUCLEOTIDE SEQUENCE</scope>
</reference>
<dbReference type="HOGENOM" id="CLU_050633_0_0_1"/>
<accession>A0A0D9XKS2</accession>
<evidence type="ECO:0000256" key="1">
    <source>
        <dbReference type="SAM" id="MobiDB-lite"/>
    </source>
</evidence>
<evidence type="ECO:0000313" key="2">
    <source>
        <dbReference type="EnsemblPlants" id="LPERR10G10100.1"/>
    </source>
</evidence>
<reference evidence="2 3" key="1">
    <citation type="submission" date="2012-08" db="EMBL/GenBank/DDBJ databases">
        <title>Oryza genome evolution.</title>
        <authorList>
            <person name="Wing R.A."/>
        </authorList>
    </citation>
    <scope>NUCLEOTIDE SEQUENCE</scope>
</reference>
<name>A0A0D9XKS2_9ORYZ</name>
<feature type="compositionally biased region" description="Polar residues" evidence="1">
    <location>
        <begin position="1"/>
        <end position="12"/>
    </location>
</feature>
<evidence type="ECO:0000313" key="3">
    <source>
        <dbReference type="Proteomes" id="UP000032180"/>
    </source>
</evidence>
<organism evidence="2 3">
    <name type="scientific">Leersia perrieri</name>
    <dbReference type="NCBI Taxonomy" id="77586"/>
    <lineage>
        <taxon>Eukaryota</taxon>
        <taxon>Viridiplantae</taxon>
        <taxon>Streptophyta</taxon>
        <taxon>Embryophyta</taxon>
        <taxon>Tracheophyta</taxon>
        <taxon>Spermatophyta</taxon>
        <taxon>Magnoliopsida</taxon>
        <taxon>Liliopsida</taxon>
        <taxon>Poales</taxon>
        <taxon>Poaceae</taxon>
        <taxon>BOP clade</taxon>
        <taxon>Oryzoideae</taxon>
        <taxon>Oryzeae</taxon>
        <taxon>Oryzinae</taxon>
        <taxon>Leersia</taxon>
    </lineage>
</organism>
<protein>
    <submittedName>
        <fullName evidence="2">Uncharacterized protein</fullName>
    </submittedName>
</protein>
<reference evidence="2" key="3">
    <citation type="submission" date="2015-04" db="UniProtKB">
        <authorList>
            <consortium name="EnsemblPlants"/>
        </authorList>
    </citation>
    <scope>IDENTIFICATION</scope>
</reference>
<dbReference type="AlphaFoldDB" id="A0A0D9XKS2"/>
<dbReference type="PANTHER" id="PTHR36756:SF1">
    <property type="entry name" value="EXPRESSED PROTEIN"/>
    <property type="match status" value="1"/>
</dbReference>